<organism evidence="9 10">
    <name type="scientific">Niastella populi</name>
    <dbReference type="NCBI Taxonomy" id="550983"/>
    <lineage>
        <taxon>Bacteria</taxon>
        <taxon>Pseudomonadati</taxon>
        <taxon>Bacteroidota</taxon>
        <taxon>Chitinophagia</taxon>
        <taxon>Chitinophagales</taxon>
        <taxon>Chitinophagaceae</taxon>
        <taxon>Niastella</taxon>
    </lineage>
</organism>
<feature type="active site" description="Proton acceptor" evidence="5">
    <location>
        <position position="45"/>
    </location>
</feature>
<dbReference type="AlphaFoldDB" id="A0A1V9G6S3"/>
<comment type="caution">
    <text evidence="9">The sequence shown here is derived from an EMBL/GenBank/DDBJ whole genome shotgun (WGS) entry which is preliminary data.</text>
</comment>
<dbReference type="InterPro" id="IPR035992">
    <property type="entry name" value="Ricin_B-like_lectins"/>
</dbReference>
<keyword evidence="3 7" id="KW-0378">Hydrolase</keyword>
<evidence type="ECO:0000256" key="7">
    <source>
        <dbReference type="RuleBase" id="RU361187"/>
    </source>
</evidence>
<comment type="similarity">
    <text evidence="2 7">Belongs to the glycosyl hydrolase 43 family.</text>
</comment>
<evidence type="ECO:0000256" key="2">
    <source>
        <dbReference type="ARBA" id="ARBA00009865"/>
    </source>
</evidence>
<dbReference type="GO" id="GO:0005975">
    <property type="term" value="P:carbohydrate metabolic process"/>
    <property type="evidence" value="ECO:0007669"/>
    <property type="project" value="InterPro"/>
</dbReference>
<dbReference type="InterPro" id="IPR026444">
    <property type="entry name" value="Secre_tail"/>
</dbReference>
<dbReference type="InterPro" id="IPR000772">
    <property type="entry name" value="Ricin_B_lectin"/>
</dbReference>
<dbReference type="Pfam" id="PF14200">
    <property type="entry name" value="RicinB_lectin_2"/>
    <property type="match status" value="1"/>
</dbReference>
<evidence type="ECO:0000313" key="9">
    <source>
        <dbReference type="EMBL" id="OQP66166.1"/>
    </source>
</evidence>
<dbReference type="InterPro" id="IPR050727">
    <property type="entry name" value="GH43_arabinanases"/>
</dbReference>
<proteinExistence type="inferred from homology"/>
<dbReference type="Pfam" id="PF04616">
    <property type="entry name" value="Glyco_hydro_43"/>
    <property type="match status" value="1"/>
</dbReference>
<evidence type="ECO:0000313" key="10">
    <source>
        <dbReference type="Proteomes" id="UP000192276"/>
    </source>
</evidence>
<dbReference type="PROSITE" id="PS50231">
    <property type="entry name" value="RICIN_B_LECTIN"/>
    <property type="match status" value="1"/>
</dbReference>
<evidence type="ECO:0000259" key="8">
    <source>
        <dbReference type="Pfam" id="PF14200"/>
    </source>
</evidence>
<dbReference type="Proteomes" id="UP000192276">
    <property type="component" value="Unassembled WGS sequence"/>
</dbReference>
<feature type="domain" description="Ricin B lectin" evidence="8">
    <location>
        <begin position="375"/>
        <end position="461"/>
    </location>
</feature>
<evidence type="ECO:0000256" key="4">
    <source>
        <dbReference type="ARBA" id="ARBA00023295"/>
    </source>
</evidence>
<dbReference type="NCBIfam" id="TIGR04183">
    <property type="entry name" value="Por_Secre_tail"/>
    <property type="match status" value="1"/>
</dbReference>
<dbReference type="GO" id="GO:0004553">
    <property type="term" value="F:hydrolase activity, hydrolyzing O-glycosyl compounds"/>
    <property type="evidence" value="ECO:0007669"/>
    <property type="project" value="InterPro"/>
</dbReference>
<accession>A0A1V9G6S3</accession>
<evidence type="ECO:0000256" key="1">
    <source>
        <dbReference type="ARBA" id="ARBA00004834"/>
    </source>
</evidence>
<reference evidence="10" key="1">
    <citation type="submission" date="2016-04" db="EMBL/GenBank/DDBJ databases">
        <authorList>
            <person name="Chen L."/>
            <person name="Zhuang W."/>
            <person name="Wang G."/>
        </authorList>
    </citation>
    <scope>NUCLEOTIDE SEQUENCE [LARGE SCALE GENOMIC DNA]</scope>
    <source>
        <strain evidence="10">208</strain>
    </source>
</reference>
<comment type="pathway">
    <text evidence="1">Glycan metabolism; L-arabinan degradation.</text>
</comment>
<dbReference type="SUPFAM" id="SSF75005">
    <property type="entry name" value="Arabinanase/levansucrase/invertase"/>
    <property type="match status" value="1"/>
</dbReference>
<dbReference type="CDD" id="cd00161">
    <property type="entry name" value="beta-trefoil_Ricin-like"/>
    <property type="match status" value="1"/>
</dbReference>
<feature type="site" description="Important for catalytic activity, responsible for pKa modulation of the active site Glu and correct orientation of both the proton donor and substrate" evidence="6">
    <location>
        <position position="168"/>
    </location>
</feature>
<dbReference type="PANTHER" id="PTHR43301">
    <property type="entry name" value="ARABINAN ENDO-1,5-ALPHA-L-ARABINOSIDASE"/>
    <property type="match status" value="1"/>
</dbReference>
<dbReference type="InterPro" id="IPR006710">
    <property type="entry name" value="Glyco_hydro_43"/>
</dbReference>
<keyword evidence="10" id="KW-1185">Reference proteome</keyword>
<name>A0A1V9G6S3_9BACT</name>
<dbReference type="Gene3D" id="2.115.10.20">
    <property type="entry name" value="Glycosyl hydrolase domain, family 43"/>
    <property type="match status" value="1"/>
</dbReference>
<keyword evidence="4 7" id="KW-0326">Glycosidase</keyword>
<dbReference type="STRING" id="550983.A4R26_13825"/>
<dbReference type="EMBL" id="LWBP01000056">
    <property type="protein sequence ID" value="OQP66166.1"/>
    <property type="molecule type" value="Genomic_DNA"/>
</dbReference>
<dbReference type="PANTHER" id="PTHR43301:SF3">
    <property type="entry name" value="ARABINAN ENDO-1,5-ALPHA-L-ARABINOSIDASE A-RELATED"/>
    <property type="match status" value="1"/>
</dbReference>
<dbReference type="Gene3D" id="2.80.10.50">
    <property type="match status" value="1"/>
</dbReference>
<gene>
    <name evidence="9" type="ORF">A4R26_13825</name>
</gene>
<protein>
    <recommendedName>
        <fullName evidence="8">Ricin B lectin domain-containing protein</fullName>
    </recommendedName>
</protein>
<evidence type="ECO:0000256" key="6">
    <source>
        <dbReference type="PIRSR" id="PIRSR606710-2"/>
    </source>
</evidence>
<sequence>MTFFLTIQNLPDMKNRIPYLLVWGMLLCMQPEQVKALGGAYQSHDPSTLIKDGSKYWMFTTGNGIYAAYSTNLFHWTSGSKTVFPIGTWPSWINSYVPGFNGTFWAPDCIYMNGKYYLYYSCSTFGSSVSAIGVATSPTLDQNSSAYVWTDLGRVVSSSAASDINAIDPAIFRNSDGKVYMSYGSWHGGIGVVELDAATGKVKSGASVTRVAGGNGADWEAPCIVKNGSYYYLFANRGTCCNGTSSSYYVVMGRSTSPTGPYTDKNGTDMKNGGGSVALGASGRYIGPGHFGLLTENGSNFVSMHYYDGNDNGNPKLDIANMGFSGGWPFITRDWIAAGLYRITNKNSNMVWDAWGCTGASGQGIAQGAWNNLSCQKWNFTPVGNGYYRIANSLGGLSADVINCGTGAGTQMQLYAWLNNNCQKFKIEKLGDGSHILTPASGARIVSVAGSSTTAGTRLSLQDYSDCNCQKWLIATTTAREAVNDLPLVTEEIRKGIYPNPVHKGKLLHISAGATGKYITTYIFAGDGKLVYANRQLSSNVIQVPAPQTAGVYMLRVMSDEKVITQKLVVE</sequence>
<dbReference type="InterPro" id="IPR023296">
    <property type="entry name" value="Glyco_hydro_beta-prop_sf"/>
</dbReference>
<dbReference type="SUPFAM" id="SSF50370">
    <property type="entry name" value="Ricin B-like lectins"/>
    <property type="match status" value="1"/>
</dbReference>
<evidence type="ECO:0000256" key="3">
    <source>
        <dbReference type="ARBA" id="ARBA00022801"/>
    </source>
</evidence>
<evidence type="ECO:0000256" key="5">
    <source>
        <dbReference type="PIRSR" id="PIRSR606710-1"/>
    </source>
</evidence>
<dbReference type="CDD" id="cd08998">
    <property type="entry name" value="GH43_Arb43a-like"/>
    <property type="match status" value="1"/>
</dbReference>
<feature type="active site" description="Proton donor" evidence="5">
    <location>
        <position position="220"/>
    </location>
</feature>